<dbReference type="EMBL" id="KI669580">
    <property type="protein sequence ID" value="ETN11057.1"/>
    <property type="molecule type" value="Genomic_DNA"/>
</dbReference>
<reference evidence="1 2" key="2">
    <citation type="submission" date="2013-11" db="EMBL/GenBank/DDBJ databases">
        <title>The Genome Sequence of Phytophthora parasitica INRA-310.</title>
        <authorList>
            <consortium name="The Broad Institute Genomics Platform"/>
            <person name="Russ C."/>
            <person name="Tyler B."/>
            <person name="Panabieres F."/>
            <person name="Shan W."/>
            <person name="Tripathy S."/>
            <person name="Grunwald N."/>
            <person name="Machado M."/>
            <person name="Johnson C.S."/>
            <person name="Arredondo F."/>
            <person name="Hong C."/>
            <person name="Coffey M."/>
            <person name="Young S.K."/>
            <person name="Zeng Q."/>
            <person name="Gargeya S."/>
            <person name="Fitzgerald M."/>
            <person name="Abouelleil A."/>
            <person name="Alvarado L."/>
            <person name="Chapman S.B."/>
            <person name="Gainer-Dewar J."/>
            <person name="Goldberg J."/>
            <person name="Griggs A."/>
            <person name="Gujja S."/>
            <person name="Hansen M."/>
            <person name="Howarth C."/>
            <person name="Imamovic A."/>
            <person name="Ireland A."/>
            <person name="Larimer J."/>
            <person name="McCowan C."/>
            <person name="Murphy C."/>
            <person name="Pearson M."/>
            <person name="Poon T.W."/>
            <person name="Priest M."/>
            <person name="Roberts A."/>
            <person name="Saif S."/>
            <person name="Shea T."/>
            <person name="Sykes S."/>
            <person name="Wortman J."/>
            <person name="Nusbaum C."/>
            <person name="Birren B."/>
        </authorList>
    </citation>
    <scope>NUCLEOTIDE SEQUENCE [LARGE SCALE GENOMIC DNA]</scope>
    <source>
        <strain evidence="1 2">INRA-310</strain>
    </source>
</reference>
<dbReference type="VEuPathDB" id="FungiDB:PPTG_10060"/>
<dbReference type="PANTHER" id="PTHR23315">
    <property type="entry name" value="U BOX DOMAIN-CONTAINING"/>
    <property type="match status" value="1"/>
</dbReference>
<dbReference type="SUPFAM" id="SSF48371">
    <property type="entry name" value="ARM repeat"/>
    <property type="match status" value="1"/>
</dbReference>
<dbReference type="Proteomes" id="UP000018817">
    <property type="component" value="Unassembled WGS sequence"/>
</dbReference>
<evidence type="ECO:0000313" key="2">
    <source>
        <dbReference type="Proteomes" id="UP000018817"/>
    </source>
</evidence>
<evidence type="ECO:0000313" key="1">
    <source>
        <dbReference type="EMBL" id="ETN11057.1"/>
    </source>
</evidence>
<dbReference type="STRING" id="761204.W2QD15"/>
<dbReference type="GeneID" id="20179710"/>
<dbReference type="AlphaFoldDB" id="W2QD15"/>
<dbReference type="Gene3D" id="1.25.10.10">
    <property type="entry name" value="Leucine-rich Repeat Variant"/>
    <property type="match status" value="1"/>
</dbReference>
<protein>
    <submittedName>
        <fullName evidence="1">Uncharacterized protein</fullName>
    </submittedName>
</protein>
<organism evidence="1 2">
    <name type="scientific">Phytophthora nicotianae (strain INRA-310)</name>
    <name type="common">Phytophthora parasitica</name>
    <dbReference type="NCBI Taxonomy" id="761204"/>
    <lineage>
        <taxon>Eukaryota</taxon>
        <taxon>Sar</taxon>
        <taxon>Stramenopiles</taxon>
        <taxon>Oomycota</taxon>
        <taxon>Peronosporomycetes</taxon>
        <taxon>Peronosporales</taxon>
        <taxon>Peronosporaceae</taxon>
        <taxon>Phytophthora</taxon>
    </lineage>
</organism>
<proteinExistence type="predicted"/>
<reference evidence="2" key="1">
    <citation type="submission" date="2011-12" db="EMBL/GenBank/DDBJ databases">
        <authorList>
            <consortium name="The Broad Institute Genome Sequencing Platform"/>
            <person name="Russ C."/>
            <person name="Tyler B."/>
            <person name="Panabieres F."/>
            <person name="Shan W."/>
            <person name="Tripathy S."/>
            <person name="Grunwald N."/>
            <person name="Machado M."/>
            <person name="Young S.K."/>
            <person name="Zeng Q."/>
            <person name="Gargeya S."/>
            <person name="Fitzgerald M."/>
            <person name="Haas B."/>
            <person name="Abouelleil A."/>
            <person name="Alvarado L."/>
            <person name="Arachchi H.M."/>
            <person name="Berlin A."/>
            <person name="Chapman S.B."/>
            <person name="Gearin G."/>
            <person name="Goldberg J."/>
            <person name="Griggs A."/>
            <person name="Gujja S."/>
            <person name="Hansen M."/>
            <person name="Heiman D."/>
            <person name="Howarth C."/>
            <person name="Larimer J."/>
            <person name="Lui A."/>
            <person name="MacDonald P.J.P."/>
            <person name="McCowen C."/>
            <person name="Montmayeur A."/>
            <person name="Murphy C."/>
            <person name="Neiman D."/>
            <person name="Pearson M."/>
            <person name="Priest M."/>
            <person name="Roberts A."/>
            <person name="Saif S."/>
            <person name="Shea T."/>
            <person name="Sisk P."/>
            <person name="Stolte C."/>
            <person name="Sykes S."/>
            <person name="Wortman J."/>
            <person name="Nusbaum C."/>
            <person name="Birren B."/>
        </authorList>
    </citation>
    <scope>NUCLEOTIDE SEQUENCE [LARGE SCALE GENOMIC DNA]</scope>
    <source>
        <strain evidence="2">INRA-310</strain>
    </source>
</reference>
<gene>
    <name evidence="1" type="ORF">PPTG_10060</name>
</gene>
<accession>W2QD15</accession>
<dbReference type="InterPro" id="IPR016024">
    <property type="entry name" value="ARM-type_fold"/>
</dbReference>
<sequence>MSTAINVVQGLAKIFELREAIRHQRRVNRQTYLQLTEIHVELQLLERSGSLQENAKTQALRALGNLARADDNNSNVVFPSEEVILPLMQFLRSGTIAQKANAAAALRKLASSNEDNCETIVHDGAIPLLEELINTGDDVQKESGRAALEKLSPYVASKNLANVGGFFRSAAMSLVVM</sequence>
<name>W2QD15_PHYN3</name>
<dbReference type="PANTHER" id="PTHR23315:SF7">
    <property type="entry name" value="U-BOX DOMAIN-CONTAINING PROTEIN 4"/>
    <property type="match status" value="1"/>
</dbReference>
<dbReference type="RefSeq" id="XP_008903549.1">
    <property type="nucleotide sequence ID" value="XM_008905301.1"/>
</dbReference>
<dbReference type="InterPro" id="IPR011989">
    <property type="entry name" value="ARM-like"/>
</dbReference>